<proteinExistence type="inferred from homology"/>
<evidence type="ECO:0000256" key="11">
    <source>
        <dbReference type="SAM" id="MobiDB-lite"/>
    </source>
</evidence>
<dbReference type="InterPro" id="IPR039430">
    <property type="entry name" value="Thymidylate_kin-like_dom"/>
</dbReference>
<evidence type="ECO:0000256" key="1">
    <source>
        <dbReference type="ARBA" id="ARBA00009776"/>
    </source>
</evidence>
<dbReference type="HAMAP" id="MF_00165">
    <property type="entry name" value="Thymidylate_kinase"/>
    <property type="match status" value="1"/>
</dbReference>
<evidence type="ECO:0000256" key="4">
    <source>
        <dbReference type="ARBA" id="ARBA00022679"/>
    </source>
</evidence>
<evidence type="ECO:0000259" key="13">
    <source>
        <dbReference type="Pfam" id="PF02223"/>
    </source>
</evidence>
<dbReference type="CDD" id="cd01672">
    <property type="entry name" value="TMPK"/>
    <property type="match status" value="1"/>
</dbReference>
<keyword evidence="15" id="KW-1185">Reference proteome</keyword>
<feature type="region of interest" description="Disordered" evidence="11">
    <location>
        <begin position="691"/>
        <end position="713"/>
    </location>
</feature>
<feature type="transmembrane region" description="Helical" evidence="12">
    <location>
        <begin position="346"/>
        <end position="367"/>
    </location>
</feature>
<keyword evidence="8 10" id="KW-0067">ATP-binding</keyword>
<feature type="binding site" evidence="10">
    <location>
        <begin position="498"/>
        <end position="505"/>
    </location>
    <ligand>
        <name>ATP</name>
        <dbReference type="ChEBI" id="CHEBI:30616"/>
    </ligand>
</feature>
<dbReference type="EC" id="2.7.4.9" evidence="2 10"/>
<evidence type="ECO:0000256" key="9">
    <source>
        <dbReference type="ARBA" id="ARBA00048743"/>
    </source>
</evidence>
<organism evidence="14 15">
    <name type="scientific">Nocardiopsis coralli</name>
    <dbReference type="NCBI Taxonomy" id="2772213"/>
    <lineage>
        <taxon>Bacteria</taxon>
        <taxon>Bacillati</taxon>
        <taxon>Actinomycetota</taxon>
        <taxon>Actinomycetes</taxon>
        <taxon>Streptosporangiales</taxon>
        <taxon>Nocardiopsidaceae</taxon>
        <taxon>Nocardiopsis</taxon>
    </lineage>
</organism>
<evidence type="ECO:0000256" key="8">
    <source>
        <dbReference type="ARBA" id="ARBA00022840"/>
    </source>
</evidence>
<dbReference type="SUPFAM" id="SSF103473">
    <property type="entry name" value="MFS general substrate transporter"/>
    <property type="match status" value="1"/>
</dbReference>
<dbReference type="PROSITE" id="PS01331">
    <property type="entry name" value="THYMIDYLATE_KINASE"/>
    <property type="match status" value="1"/>
</dbReference>
<reference evidence="14 15" key="1">
    <citation type="submission" date="2020-09" db="EMBL/GenBank/DDBJ databases">
        <title>Diversity and distribution of actinomycetes associated with coral in the coast of Hainan.</title>
        <authorList>
            <person name="Li F."/>
        </authorList>
    </citation>
    <scope>NUCLEOTIDE SEQUENCE [LARGE SCALE GENOMIC DNA]</scope>
    <source>
        <strain evidence="14 15">HNM0947</strain>
    </source>
</reference>
<comment type="function">
    <text evidence="10">Phosphorylation of dTMP to form dTDP in both de novo and salvage pathways of dTTP synthesis.</text>
</comment>
<sequence>MSRSAPLGAPSEARNVLAITSFRRLWISLSLSSLGDWLSLLALMSLAVIFTADAAPLAGHLAVAAVVAIKLAPSILFSPLAGALAEKLDRRWTMVGADVVRGLLYVSIPVVGLLWPAFALQWLFIASLLAEVVALLWTPAKDSTVPSLVPRRQLAEANRLTLLAAYMTAPVAALLFAALASISNILGALVPSLANPEADIALYLNGLTFFVAAIVVATLPIPKHNPGLSAASPNRDGAVLSSVLTGPRHVGATALGRGLVVGLLTAVAAGAAVIGVGRAHVEALGAGNGGFGVLFAAVFGGVALGMVSGPRLLKKFSRRRLFGLVLVLASIALLFTGLVWDMVLSAVLVLVLGFGSGVAAGTGLRLLGTAAASTAGTTSEESVHRERAFAFVHGAARLTFLVAAVLAPVLAGLAGDHTVPIGAQLEYDLWGTGIVLTAVGLVALVLSAVAHRLVNRDDPEAGPGLLPELFAALRGIDPNADDGDGEVRTPGAFVVVEGGEGAGKSTQVRELTVWLRDQGFEVVGTRQPGATKLGMRLRGILLDRENSHITPRAEAMLYAADKADHVEQEILPALRRGAVVISDRYVDSTLAYQGAGRELEIDDLREVNRWATQNLVPDLTVLLDVRPQDGLGRLGGPADRIESESVDFHERVRREFRTLADADPDRYLVVDASEPREKITRQIQKRVRSLLPDPVPSSSEAVTGMIPIIRDED</sequence>
<dbReference type="Gene3D" id="3.40.50.300">
    <property type="entry name" value="P-loop containing nucleotide triphosphate hydrolases"/>
    <property type="match status" value="1"/>
</dbReference>
<feature type="transmembrane region" description="Helical" evidence="12">
    <location>
        <begin position="92"/>
        <end position="115"/>
    </location>
</feature>
<accession>A0ABR9P241</accession>
<evidence type="ECO:0000256" key="10">
    <source>
        <dbReference type="HAMAP-Rule" id="MF_00165"/>
    </source>
</evidence>
<feature type="transmembrane region" description="Helical" evidence="12">
    <location>
        <begin position="429"/>
        <end position="450"/>
    </location>
</feature>
<dbReference type="PANTHER" id="PTHR10344">
    <property type="entry name" value="THYMIDYLATE KINASE"/>
    <property type="match status" value="1"/>
</dbReference>
<feature type="transmembrane region" description="Helical" evidence="12">
    <location>
        <begin position="321"/>
        <end position="340"/>
    </location>
</feature>
<evidence type="ECO:0000256" key="3">
    <source>
        <dbReference type="ARBA" id="ARBA00017144"/>
    </source>
</evidence>
<keyword evidence="7 10" id="KW-0418">Kinase</keyword>
<dbReference type="GO" id="GO:0004798">
    <property type="term" value="F:dTMP kinase activity"/>
    <property type="evidence" value="ECO:0007669"/>
    <property type="project" value="UniProtKB-EC"/>
</dbReference>
<keyword evidence="4 10" id="KW-0808">Transferase</keyword>
<feature type="transmembrane region" description="Helical" evidence="12">
    <location>
        <begin position="200"/>
        <end position="219"/>
    </location>
</feature>
<dbReference type="PANTHER" id="PTHR10344:SF4">
    <property type="entry name" value="UMP-CMP KINASE 2, MITOCHONDRIAL"/>
    <property type="match status" value="1"/>
</dbReference>
<comment type="catalytic activity">
    <reaction evidence="9 10">
        <text>dTMP + ATP = dTDP + ADP</text>
        <dbReference type="Rhea" id="RHEA:13517"/>
        <dbReference type="ChEBI" id="CHEBI:30616"/>
        <dbReference type="ChEBI" id="CHEBI:58369"/>
        <dbReference type="ChEBI" id="CHEBI:63528"/>
        <dbReference type="ChEBI" id="CHEBI:456216"/>
        <dbReference type="EC" id="2.7.4.9"/>
    </reaction>
</comment>
<dbReference type="Proteomes" id="UP000806528">
    <property type="component" value="Unassembled WGS sequence"/>
</dbReference>
<gene>
    <name evidence="10 14" type="primary">tmk</name>
    <name evidence="14" type="ORF">IDM40_03970</name>
</gene>
<protein>
    <recommendedName>
        <fullName evidence="3 10">Thymidylate kinase</fullName>
        <ecNumber evidence="2 10">2.7.4.9</ecNumber>
    </recommendedName>
    <alternativeName>
        <fullName evidence="10">dTMP kinase</fullName>
    </alternativeName>
</protein>
<dbReference type="InterPro" id="IPR018094">
    <property type="entry name" value="Thymidylate_kinase"/>
</dbReference>
<evidence type="ECO:0000256" key="12">
    <source>
        <dbReference type="SAM" id="Phobius"/>
    </source>
</evidence>
<dbReference type="EMBL" id="JADBGI010000003">
    <property type="protein sequence ID" value="MBE2997870.1"/>
    <property type="molecule type" value="Genomic_DNA"/>
</dbReference>
<feature type="transmembrane region" description="Helical" evidence="12">
    <location>
        <begin position="25"/>
        <end position="51"/>
    </location>
</feature>
<evidence type="ECO:0000256" key="2">
    <source>
        <dbReference type="ARBA" id="ARBA00012980"/>
    </source>
</evidence>
<feature type="transmembrane region" description="Helical" evidence="12">
    <location>
        <begin position="57"/>
        <end position="80"/>
    </location>
</feature>
<dbReference type="RefSeq" id="WP_193120521.1">
    <property type="nucleotide sequence ID" value="NZ_JADBGI010000003.1"/>
</dbReference>
<keyword evidence="12" id="KW-1133">Transmembrane helix</keyword>
<keyword evidence="6 10" id="KW-0547">Nucleotide-binding</keyword>
<evidence type="ECO:0000313" key="14">
    <source>
        <dbReference type="EMBL" id="MBE2997870.1"/>
    </source>
</evidence>
<evidence type="ECO:0000256" key="6">
    <source>
        <dbReference type="ARBA" id="ARBA00022741"/>
    </source>
</evidence>
<dbReference type="InterPro" id="IPR018095">
    <property type="entry name" value="Thymidylate_kin_CS"/>
</dbReference>
<keyword evidence="12" id="KW-0812">Transmembrane</keyword>
<feature type="transmembrane region" description="Helical" evidence="12">
    <location>
        <begin position="258"/>
        <end position="277"/>
    </location>
</feature>
<feature type="transmembrane region" description="Helical" evidence="12">
    <location>
        <begin position="289"/>
        <end position="309"/>
    </location>
</feature>
<keyword evidence="12" id="KW-0472">Membrane</keyword>
<feature type="transmembrane region" description="Helical" evidence="12">
    <location>
        <begin position="388"/>
        <end position="409"/>
    </location>
</feature>
<name>A0ABR9P241_9ACTN</name>
<feature type="domain" description="Thymidylate kinase-like" evidence="13">
    <location>
        <begin position="496"/>
        <end position="683"/>
    </location>
</feature>
<evidence type="ECO:0000256" key="7">
    <source>
        <dbReference type="ARBA" id="ARBA00022777"/>
    </source>
</evidence>
<dbReference type="Gene3D" id="1.20.1250.20">
    <property type="entry name" value="MFS general substrate transporter like domains"/>
    <property type="match status" value="2"/>
</dbReference>
<evidence type="ECO:0000313" key="15">
    <source>
        <dbReference type="Proteomes" id="UP000806528"/>
    </source>
</evidence>
<comment type="similarity">
    <text evidence="1 10">Belongs to the thymidylate kinase family.</text>
</comment>
<dbReference type="Pfam" id="PF02223">
    <property type="entry name" value="Thymidylate_kin"/>
    <property type="match status" value="1"/>
</dbReference>
<evidence type="ECO:0000256" key="5">
    <source>
        <dbReference type="ARBA" id="ARBA00022727"/>
    </source>
</evidence>
<keyword evidence="5 10" id="KW-0545">Nucleotide biosynthesis</keyword>
<dbReference type="InterPro" id="IPR027417">
    <property type="entry name" value="P-loop_NTPase"/>
</dbReference>
<dbReference type="NCBIfam" id="TIGR00041">
    <property type="entry name" value="DTMP_kinase"/>
    <property type="match status" value="1"/>
</dbReference>
<comment type="caution">
    <text evidence="14">The sequence shown here is derived from an EMBL/GenBank/DDBJ whole genome shotgun (WGS) entry which is preliminary data.</text>
</comment>
<dbReference type="InterPro" id="IPR036259">
    <property type="entry name" value="MFS_trans_sf"/>
</dbReference>
<dbReference type="SUPFAM" id="SSF52540">
    <property type="entry name" value="P-loop containing nucleoside triphosphate hydrolases"/>
    <property type="match status" value="1"/>
</dbReference>
<dbReference type="CDD" id="cd06173">
    <property type="entry name" value="MFS_MefA_like"/>
    <property type="match status" value="1"/>
</dbReference>